<dbReference type="GeneID" id="106818053"/>
<keyword evidence="1" id="KW-1133">Transmembrane helix</keyword>
<keyword evidence="1" id="KW-0812">Transmembrane</keyword>
<sequence>MTAYNVTMWDIKAKLAYNVTIFTNMNIRIDPSCKYNVNDTYLLPVCLESVAYSLMDSSRISTFFISIMLIIYGSFRSRNIEKRSCIQTERLNRRLTRVVATPPPR</sequence>
<evidence type="ECO:0000313" key="3">
    <source>
        <dbReference type="RefSeq" id="XP_014678262.1"/>
    </source>
</evidence>
<keyword evidence="2" id="KW-1185">Reference proteome</keyword>
<dbReference type="RefSeq" id="XP_014678262.1">
    <property type="nucleotide sequence ID" value="XM_014822776.1"/>
</dbReference>
<proteinExistence type="predicted"/>
<gene>
    <name evidence="3" type="primary">LOC106818053</name>
</gene>
<keyword evidence="1" id="KW-0472">Membrane</keyword>
<organism evidence="2 3">
    <name type="scientific">Priapulus caudatus</name>
    <name type="common">Priapulid worm</name>
    <dbReference type="NCBI Taxonomy" id="37621"/>
    <lineage>
        <taxon>Eukaryota</taxon>
        <taxon>Metazoa</taxon>
        <taxon>Ecdysozoa</taxon>
        <taxon>Scalidophora</taxon>
        <taxon>Priapulida</taxon>
        <taxon>Priapulimorpha</taxon>
        <taxon>Priapulimorphida</taxon>
        <taxon>Priapulidae</taxon>
        <taxon>Priapulus</taxon>
    </lineage>
</organism>
<evidence type="ECO:0000256" key="1">
    <source>
        <dbReference type="SAM" id="Phobius"/>
    </source>
</evidence>
<reference evidence="3" key="1">
    <citation type="submission" date="2025-08" db="UniProtKB">
        <authorList>
            <consortium name="RefSeq"/>
        </authorList>
    </citation>
    <scope>IDENTIFICATION</scope>
</reference>
<evidence type="ECO:0000313" key="2">
    <source>
        <dbReference type="Proteomes" id="UP000695022"/>
    </source>
</evidence>
<dbReference type="Proteomes" id="UP000695022">
    <property type="component" value="Unplaced"/>
</dbReference>
<accession>A0ABM1F1E1</accession>
<feature type="transmembrane region" description="Helical" evidence="1">
    <location>
        <begin position="57"/>
        <end position="75"/>
    </location>
</feature>
<protein>
    <submittedName>
        <fullName evidence="3">Uncharacterized protein LOC106818053</fullName>
    </submittedName>
</protein>
<name>A0ABM1F1E1_PRICU</name>